<comment type="caution">
    <text evidence="1">The sequence shown here is derived from an EMBL/GenBank/DDBJ whole genome shotgun (WGS) entry which is preliminary data.</text>
</comment>
<keyword evidence="2" id="KW-1185">Reference proteome</keyword>
<gene>
    <name evidence="1" type="ORF">HGA15_22080</name>
</gene>
<name>A0A846YI81_9NOCA</name>
<evidence type="ECO:0000313" key="2">
    <source>
        <dbReference type="Proteomes" id="UP000570678"/>
    </source>
</evidence>
<dbReference type="EMBL" id="JAAXOT010000011">
    <property type="protein sequence ID" value="NKY58787.1"/>
    <property type="molecule type" value="Genomic_DNA"/>
</dbReference>
<accession>A0A846YI81</accession>
<sequence>MSVWDLSATLAVGARLVFARPADTPTGYFAADHELAERRHEMADDGRPARDE</sequence>
<evidence type="ECO:0000313" key="1">
    <source>
        <dbReference type="EMBL" id="NKY58787.1"/>
    </source>
</evidence>
<organism evidence="1 2">
    <name type="scientific">Nocardia flavorosea</name>
    <dbReference type="NCBI Taxonomy" id="53429"/>
    <lineage>
        <taxon>Bacteria</taxon>
        <taxon>Bacillati</taxon>
        <taxon>Actinomycetota</taxon>
        <taxon>Actinomycetes</taxon>
        <taxon>Mycobacteriales</taxon>
        <taxon>Nocardiaceae</taxon>
        <taxon>Nocardia</taxon>
    </lineage>
</organism>
<proteinExistence type="predicted"/>
<dbReference type="Proteomes" id="UP000570678">
    <property type="component" value="Unassembled WGS sequence"/>
</dbReference>
<reference evidence="1 2" key="1">
    <citation type="submission" date="2020-04" db="EMBL/GenBank/DDBJ databases">
        <title>MicrobeNet Type strains.</title>
        <authorList>
            <person name="Nicholson A.C."/>
        </authorList>
    </citation>
    <scope>NUCLEOTIDE SEQUENCE [LARGE SCALE GENOMIC DNA]</scope>
    <source>
        <strain evidence="1 2">JCM 3332</strain>
    </source>
</reference>
<dbReference type="AlphaFoldDB" id="A0A846YI81"/>
<dbReference type="RefSeq" id="WP_157116886.1">
    <property type="nucleotide sequence ID" value="NZ_JAAXOT010000011.1"/>
</dbReference>
<protein>
    <submittedName>
        <fullName evidence="1">Uncharacterized protein</fullName>
    </submittedName>
</protein>